<dbReference type="Proteomes" id="UP000198956">
    <property type="component" value="Unassembled WGS sequence"/>
</dbReference>
<dbReference type="AlphaFoldDB" id="A0A1G7W5P9"/>
<organism evidence="1 2">
    <name type="scientific">Aneurinibacillus thermoaerophilus</name>
    <dbReference type="NCBI Taxonomy" id="143495"/>
    <lineage>
        <taxon>Bacteria</taxon>
        <taxon>Bacillati</taxon>
        <taxon>Bacillota</taxon>
        <taxon>Bacilli</taxon>
        <taxon>Bacillales</taxon>
        <taxon>Paenibacillaceae</taxon>
        <taxon>Aneurinibacillus group</taxon>
        <taxon>Aneurinibacillus</taxon>
    </lineage>
</organism>
<dbReference type="GeneID" id="97143580"/>
<evidence type="ECO:0000313" key="1">
    <source>
        <dbReference type="EMBL" id="SDG67258.1"/>
    </source>
</evidence>
<sequence>MSMLKSRKIFVMDVAETALEMGMRYLASSLGRENIRYAQLDG</sequence>
<name>A0A1G7W5P9_ANETH</name>
<proteinExistence type="predicted"/>
<dbReference type="EMBL" id="FNDE01000001">
    <property type="protein sequence ID" value="SDG67258.1"/>
    <property type="molecule type" value="Genomic_DNA"/>
</dbReference>
<reference evidence="1 2" key="1">
    <citation type="submission" date="2016-10" db="EMBL/GenBank/DDBJ databases">
        <authorList>
            <person name="de Groot N.N."/>
        </authorList>
    </citation>
    <scope>NUCLEOTIDE SEQUENCE [LARGE SCALE GENOMIC DNA]</scope>
    <source>
        <strain evidence="1 2">L 420-91</strain>
    </source>
</reference>
<accession>A0A1G7W5P9</accession>
<evidence type="ECO:0000313" key="2">
    <source>
        <dbReference type="Proteomes" id="UP000198956"/>
    </source>
</evidence>
<gene>
    <name evidence="1" type="ORF">SAMN04489735_100111</name>
</gene>
<protein>
    <submittedName>
        <fullName evidence="1">Uncharacterized protein</fullName>
    </submittedName>
</protein>
<dbReference type="RefSeq" id="WP_257721586.1">
    <property type="nucleotide sequence ID" value="NZ_CP080764.1"/>
</dbReference>